<dbReference type="EMBL" id="UYRW01000613">
    <property type="protein sequence ID" value="VDK68621.1"/>
    <property type="molecule type" value="Genomic_DNA"/>
</dbReference>
<feature type="region of interest" description="Disordered" evidence="2">
    <location>
        <begin position="279"/>
        <end position="332"/>
    </location>
</feature>
<evidence type="ECO:0000313" key="4">
    <source>
        <dbReference type="Proteomes" id="UP000271087"/>
    </source>
</evidence>
<sequence>MVGTSSWIILVKGLRYTGERILEENMEKAIDPVGPNEPSIRKINKKALKKKISKIDKLVKLYKQLREAITKLENREVSFGEDYNEEFEEACNRRLLKLMQRRLQIHNYLVRKQVFVSDTGETILPDTKPKLIITSTGVEDLNMLLTEYVNQETDSDVLGCKIRMPYKHVTVNDVKMMIDKLKETNNTQLFGDDPLEFDQLVQNIACEVNKLVKRFIEDNHRMGLADWAISDQANNESVNFPSTSAYIGPVEGKEEQLLSVPTWDIANMELHEACGRGELDCLEPENNGDIDDTEMPPTAGEEEEDGEEGESDTQCSIGTEANGERENKNIESDDSCCIVEERIHEWCQESDDSDCCIIEEDETSEEESISEDMENIEGHPMTDEKNLSKNMEKNTELNGKVVNDDDDCCIIED</sequence>
<keyword evidence="4" id="KW-1185">Reference proteome</keyword>
<feature type="compositionally biased region" description="Acidic residues" evidence="2">
    <location>
        <begin position="362"/>
        <end position="375"/>
    </location>
</feature>
<dbReference type="AlphaFoldDB" id="A0A182E5L6"/>
<dbReference type="OrthoDB" id="5846414at2759"/>
<feature type="compositionally biased region" description="Basic and acidic residues" evidence="2">
    <location>
        <begin position="322"/>
        <end position="331"/>
    </location>
</feature>
<dbReference type="Gene3D" id="1.20.58.2170">
    <property type="match status" value="1"/>
</dbReference>
<gene>
    <name evidence="3" type="ORF">NOO_LOCUS3297</name>
</gene>
<reference evidence="3 4" key="2">
    <citation type="submission" date="2018-08" db="EMBL/GenBank/DDBJ databases">
        <authorList>
            <person name="Laetsch R D."/>
            <person name="Stevens L."/>
            <person name="Kumar S."/>
            <person name="Blaxter L. M."/>
        </authorList>
    </citation>
    <scope>NUCLEOTIDE SEQUENCE [LARGE SCALE GENOMIC DNA]</scope>
</reference>
<evidence type="ECO:0000256" key="2">
    <source>
        <dbReference type="SAM" id="MobiDB-lite"/>
    </source>
</evidence>
<reference evidence="5" key="1">
    <citation type="submission" date="2016-06" db="UniProtKB">
        <authorList>
            <consortium name="WormBaseParasite"/>
        </authorList>
    </citation>
    <scope>IDENTIFICATION</scope>
</reference>
<feature type="coiled-coil region" evidence="1">
    <location>
        <begin position="48"/>
        <end position="75"/>
    </location>
</feature>
<evidence type="ECO:0000313" key="3">
    <source>
        <dbReference type="EMBL" id="VDK68621.1"/>
    </source>
</evidence>
<dbReference type="Proteomes" id="UP000271087">
    <property type="component" value="Unassembled WGS sequence"/>
</dbReference>
<feature type="compositionally biased region" description="Acidic residues" evidence="2">
    <location>
        <begin position="280"/>
        <end position="311"/>
    </location>
</feature>
<proteinExistence type="predicted"/>
<keyword evidence="1" id="KW-0175">Coiled coil</keyword>
<organism evidence="5">
    <name type="scientific">Onchocerca ochengi</name>
    <name type="common">Filarial nematode worm</name>
    <dbReference type="NCBI Taxonomy" id="42157"/>
    <lineage>
        <taxon>Eukaryota</taxon>
        <taxon>Metazoa</taxon>
        <taxon>Ecdysozoa</taxon>
        <taxon>Nematoda</taxon>
        <taxon>Chromadorea</taxon>
        <taxon>Rhabditida</taxon>
        <taxon>Spirurina</taxon>
        <taxon>Spiruromorpha</taxon>
        <taxon>Filarioidea</taxon>
        <taxon>Onchocercidae</taxon>
        <taxon>Onchocerca</taxon>
    </lineage>
</organism>
<evidence type="ECO:0000313" key="5">
    <source>
        <dbReference type="WBParaSite" id="nOo.2.0.1.t03297-RA"/>
    </source>
</evidence>
<dbReference type="GO" id="GO:0042393">
    <property type="term" value="F:histone binding"/>
    <property type="evidence" value="ECO:0007669"/>
    <property type="project" value="InterPro"/>
</dbReference>
<dbReference type="WBParaSite" id="nOo.2.0.1.t03297-RA">
    <property type="protein sequence ID" value="nOo.2.0.1.t03297-RA"/>
    <property type="gene ID" value="nOo.2.0.1.g03297"/>
</dbReference>
<feature type="compositionally biased region" description="Basic and acidic residues" evidence="2">
    <location>
        <begin position="376"/>
        <end position="386"/>
    </location>
</feature>
<accession>A0A182E5L6</accession>
<name>A0A182E5L6_ONCOC</name>
<evidence type="ECO:0000256" key="1">
    <source>
        <dbReference type="SAM" id="Coils"/>
    </source>
</evidence>
<protein>
    <submittedName>
        <fullName evidence="5">Caprin-1_dimer domain-containing protein</fullName>
    </submittedName>
</protein>
<feature type="region of interest" description="Disordered" evidence="2">
    <location>
        <begin position="362"/>
        <end position="386"/>
    </location>
</feature>
<dbReference type="InterPro" id="IPR046426">
    <property type="entry name" value="DAXX_histone-bd_sf"/>
</dbReference>